<feature type="region of interest" description="Disordered" evidence="1">
    <location>
        <begin position="57"/>
        <end position="84"/>
    </location>
</feature>
<name>A0A7J7H7Y1_CAMSI</name>
<dbReference type="AlphaFoldDB" id="A0A7J7H7Y1"/>
<comment type="caution">
    <text evidence="2">The sequence shown here is derived from an EMBL/GenBank/DDBJ whole genome shotgun (WGS) entry which is preliminary data.</text>
</comment>
<proteinExistence type="predicted"/>
<protein>
    <submittedName>
        <fullName evidence="2">Uncharacterized protein</fullName>
    </submittedName>
</protein>
<organism evidence="2 3">
    <name type="scientific">Camellia sinensis</name>
    <name type="common">Tea plant</name>
    <name type="synonym">Thea sinensis</name>
    <dbReference type="NCBI Taxonomy" id="4442"/>
    <lineage>
        <taxon>Eukaryota</taxon>
        <taxon>Viridiplantae</taxon>
        <taxon>Streptophyta</taxon>
        <taxon>Embryophyta</taxon>
        <taxon>Tracheophyta</taxon>
        <taxon>Spermatophyta</taxon>
        <taxon>Magnoliopsida</taxon>
        <taxon>eudicotyledons</taxon>
        <taxon>Gunneridae</taxon>
        <taxon>Pentapetalae</taxon>
        <taxon>asterids</taxon>
        <taxon>Ericales</taxon>
        <taxon>Theaceae</taxon>
        <taxon>Camellia</taxon>
    </lineage>
</organism>
<evidence type="ECO:0000313" key="2">
    <source>
        <dbReference type="EMBL" id="KAF5948351.1"/>
    </source>
</evidence>
<dbReference type="EMBL" id="JACBKZ010000006">
    <property type="protein sequence ID" value="KAF5948351.1"/>
    <property type="molecule type" value="Genomic_DNA"/>
</dbReference>
<reference evidence="2 3" key="2">
    <citation type="submission" date="2020-07" db="EMBL/GenBank/DDBJ databases">
        <title>Genome assembly of wild tea tree DASZ reveals pedigree and selection history of tea varieties.</title>
        <authorList>
            <person name="Zhang W."/>
        </authorList>
    </citation>
    <scope>NUCLEOTIDE SEQUENCE [LARGE SCALE GENOMIC DNA]</scope>
    <source>
        <strain evidence="3">cv. G240</strain>
        <tissue evidence="2">Leaf</tissue>
    </source>
</reference>
<reference evidence="3" key="1">
    <citation type="journal article" date="2020" name="Nat. Commun.">
        <title>Genome assembly of wild tea tree DASZ reveals pedigree and selection history of tea varieties.</title>
        <authorList>
            <person name="Zhang W."/>
            <person name="Zhang Y."/>
            <person name="Qiu H."/>
            <person name="Guo Y."/>
            <person name="Wan H."/>
            <person name="Zhang X."/>
            <person name="Scossa F."/>
            <person name="Alseekh S."/>
            <person name="Zhang Q."/>
            <person name="Wang P."/>
            <person name="Xu L."/>
            <person name="Schmidt M.H."/>
            <person name="Jia X."/>
            <person name="Li D."/>
            <person name="Zhu A."/>
            <person name="Guo F."/>
            <person name="Chen W."/>
            <person name="Ni D."/>
            <person name="Usadel B."/>
            <person name="Fernie A.R."/>
            <person name="Wen W."/>
        </authorList>
    </citation>
    <scope>NUCLEOTIDE SEQUENCE [LARGE SCALE GENOMIC DNA]</scope>
    <source>
        <strain evidence="3">cv. G240</strain>
    </source>
</reference>
<evidence type="ECO:0000313" key="3">
    <source>
        <dbReference type="Proteomes" id="UP000593564"/>
    </source>
</evidence>
<dbReference type="Proteomes" id="UP000593564">
    <property type="component" value="Unassembled WGS sequence"/>
</dbReference>
<gene>
    <name evidence="2" type="ORF">HYC85_014308</name>
</gene>
<evidence type="ECO:0000256" key="1">
    <source>
        <dbReference type="SAM" id="MobiDB-lite"/>
    </source>
</evidence>
<accession>A0A7J7H7Y1</accession>
<sequence>MGMSICSRLHNSLVILMEHTQIHTLLVPNQLLNILPFFWVAGVVRLGGSRGGVRVAVDGRRPRRGGAGHPGDVDHRPGASHVPGEVPEVVAGRCKEIDG</sequence>
<keyword evidence="3" id="KW-1185">Reference proteome</keyword>